<dbReference type="SUPFAM" id="SSF55174">
    <property type="entry name" value="Alpha-L RNA-binding motif"/>
    <property type="match status" value="1"/>
</dbReference>
<comment type="similarity">
    <text evidence="1 5">Belongs to the pseudouridine synthase RsuA family.</text>
</comment>
<proteinExistence type="inferred from homology"/>
<dbReference type="PROSITE" id="PS01149">
    <property type="entry name" value="PSI_RSU"/>
    <property type="match status" value="1"/>
</dbReference>
<dbReference type="InterPro" id="IPR020103">
    <property type="entry name" value="PsdUridine_synth_cat_dom_sf"/>
</dbReference>
<keyword evidence="8" id="KW-1185">Reference proteome</keyword>
<comment type="caution">
    <text evidence="7">The sequence shown here is derived from an EMBL/GenBank/DDBJ whole genome shotgun (WGS) entry which is preliminary data.</text>
</comment>
<name>A0A3A9K233_9BACI</name>
<dbReference type="GO" id="GO:0003723">
    <property type="term" value="F:RNA binding"/>
    <property type="evidence" value="ECO:0007669"/>
    <property type="project" value="UniProtKB-KW"/>
</dbReference>
<dbReference type="GO" id="GO:0120159">
    <property type="term" value="F:rRNA pseudouridine synthase activity"/>
    <property type="evidence" value="ECO:0007669"/>
    <property type="project" value="UniProtKB-ARBA"/>
</dbReference>
<evidence type="ECO:0000259" key="6">
    <source>
        <dbReference type="SMART" id="SM00363"/>
    </source>
</evidence>
<dbReference type="PROSITE" id="PS50889">
    <property type="entry name" value="S4"/>
    <property type="match status" value="1"/>
</dbReference>
<dbReference type="OrthoDB" id="9807213at2"/>
<dbReference type="InterPro" id="IPR018496">
    <property type="entry name" value="PsdUridine_synth_RsuA/RluB_CS"/>
</dbReference>
<dbReference type="InterPro" id="IPR002942">
    <property type="entry name" value="S4_RNA-bd"/>
</dbReference>
<dbReference type="Gene3D" id="3.30.70.580">
    <property type="entry name" value="Pseudouridine synthase I, catalytic domain, N-terminal subdomain"/>
    <property type="match status" value="1"/>
</dbReference>
<dbReference type="Pfam" id="PF00849">
    <property type="entry name" value="PseudoU_synth_2"/>
    <property type="match status" value="1"/>
</dbReference>
<dbReference type="Gene3D" id="3.10.290.10">
    <property type="entry name" value="RNA-binding S4 domain"/>
    <property type="match status" value="1"/>
</dbReference>
<dbReference type="Gene3D" id="3.30.70.1560">
    <property type="entry name" value="Alpha-L RNA-binding motif"/>
    <property type="match status" value="1"/>
</dbReference>
<dbReference type="SMART" id="SM00363">
    <property type="entry name" value="S4"/>
    <property type="match status" value="1"/>
</dbReference>
<evidence type="ECO:0000256" key="2">
    <source>
        <dbReference type="ARBA" id="ARBA00022884"/>
    </source>
</evidence>
<dbReference type="PANTHER" id="PTHR47683:SF4">
    <property type="entry name" value="PSEUDOURIDINE SYNTHASE"/>
    <property type="match status" value="1"/>
</dbReference>
<feature type="domain" description="RNA-binding S4" evidence="6">
    <location>
        <begin position="2"/>
        <end position="60"/>
    </location>
</feature>
<evidence type="ECO:0000256" key="3">
    <source>
        <dbReference type="ARBA" id="ARBA00023235"/>
    </source>
</evidence>
<dbReference type="InterPro" id="IPR000748">
    <property type="entry name" value="PsdUridine_synth_RsuA/RluB/E/F"/>
</dbReference>
<dbReference type="SUPFAM" id="SSF55120">
    <property type="entry name" value="Pseudouridine synthase"/>
    <property type="match status" value="1"/>
</dbReference>
<evidence type="ECO:0000256" key="5">
    <source>
        <dbReference type="RuleBase" id="RU003887"/>
    </source>
</evidence>
<dbReference type="InterPro" id="IPR042092">
    <property type="entry name" value="PsdUridine_s_RsuA/RluB/E/F_cat"/>
</dbReference>
<dbReference type="InterPro" id="IPR036986">
    <property type="entry name" value="S4_RNA-bd_sf"/>
</dbReference>
<keyword evidence="2 4" id="KW-0694">RNA-binding</keyword>
<evidence type="ECO:0000256" key="1">
    <source>
        <dbReference type="ARBA" id="ARBA00008348"/>
    </source>
</evidence>
<dbReference type="PANTHER" id="PTHR47683">
    <property type="entry name" value="PSEUDOURIDINE SYNTHASE FAMILY PROTEIN-RELATED"/>
    <property type="match status" value="1"/>
</dbReference>
<dbReference type="CDD" id="cd02553">
    <property type="entry name" value="PseudoU_synth_RsuA"/>
    <property type="match status" value="1"/>
</dbReference>
<dbReference type="EC" id="5.4.99.-" evidence="5"/>
<reference evidence="7 8" key="1">
    <citation type="submission" date="2017-10" db="EMBL/GenBank/DDBJ databases">
        <title>Bacillus sp. nov., a halophilic bacterium isolated from a Keqin Lake.</title>
        <authorList>
            <person name="Wang H."/>
        </authorList>
    </citation>
    <scope>NUCLEOTIDE SEQUENCE [LARGE SCALE GENOMIC DNA]</scope>
    <source>
        <strain evidence="7 8">KCTC 13187</strain>
    </source>
</reference>
<evidence type="ECO:0000256" key="4">
    <source>
        <dbReference type="PROSITE-ProRule" id="PRU00182"/>
    </source>
</evidence>
<evidence type="ECO:0000313" key="7">
    <source>
        <dbReference type="EMBL" id="RKL66787.1"/>
    </source>
</evidence>
<dbReference type="CDD" id="cd00165">
    <property type="entry name" value="S4"/>
    <property type="match status" value="1"/>
</dbReference>
<dbReference type="Pfam" id="PF01479">
    <property type="entry name" value="S4"/>
    <property type="match status" value="1"/>
</dbReference>
<keyword evidence="3 5" id="KW-0413">Isomerase</keyword>
<dbReference type="GO" id="GO:0000455">
    <property type="term" value="P:enzyme-directed rRNA pseudouridine synthesis"/>
    <property type="evidence" value="ECO:0007669"/>
    <property type="project" value="UniProtKB-ARBA"/>
</dbReference>
<dbReference type="EMBL" id="PDOE01000005">
    <property type="protein sequence ID" value="RKL66787.1"/>
    <property type="molecule type" value="Genomic_DNA"/>
</dbReference>
<dbReference type="Proteomes" id="UP000281498">
    <property type="component" value="Unassembled WGS sequence"/>
</dbReference>
<dbReference type="GO" id="GO:0005829">
    <property type="term" value="C:cytosol"/>
    <property type="evidence" value="ECO:0007669"/>
    <property type="project" value="UniProtKB-ARBA"/>
</dbReference>
<sequence>MLRTDKLLATMGFGSRKDVKKILKQGLFSVNGEIVKDGKRHVNTVTDILKYSGEVIEYRETIYIMLNKPKGYVSATEDKTEKTVIDILQPEDALFDPFPVGRLDKDTTGLLLLTNDGKLAHQLLSPKKKVDKRYIVHLDLPINEEDILALEQGVTLDDGYTTKPAKVEYKAESNASVAYITIQEGKYHQVKRMFQTRGKKVIELKRERMGSLVLDNELELGEYRELTPDELEELRSHQGHES</sequence>
<organism evidence="7 8">
    <name type="scientific">Salipaludibacillus neizhouensis</name>
    <dbReference type="NCBI Taxonomy" id="885475"/>
    <lineage>
        <taxon>Bacteria</taxon>
        <taxon>Bacillati</taxon>
        <taxon>Bacillota</taxon>
        <taxon>Bacilli</taxon>
        <taxon>Bacillales</taxon>
        <taxon>Bacillaceae</taxon>
    </lineage>
</organism>
<accession>A0A3A9K233</accession>
<gene>
    <name evidence="7" type="ORF">CR203_13180</name>
</gene>
<dbReference type="InterPro" id="IPR050343">
    <property type="entry name" value="RsuA_PseudoU_synthase"/>
</dbReference>
<protein>
    <recommendedName>
        <fullName evidence="5">Pseudouridine synthase</fullName>
        <ecNumber evidence="5">5.4.99.-</ecNumber>
    </recommendedName>
</protein>
<evidence type="ECO:0000313" key="8">
    <source>
        <dbReference type="Proteomes" id="UP000281498"/>
    </source>
</evidence>
<dbReference type="InterPro" id="IPR006145">
    <property type="entry name" value="PsdUridine_synth_RsuA/RluA"/>
</dbReference>
<dbReference type="FunFam" id="3.30.70.1560:FF:000001">
    <property type="entry name" value="Pseudouridine synthase"/>
    <property type="match status" value="1"/>
</dbReference>
<dbReference type="AlphaFoldDB" id="A0A3A9K233"/>
<dbReference type="NCBIfam" id="TIGR00093">
    <property type="entry name" value="pseudouridine synthase"/>
    <property type="match status" value="1"/>
</dbReference>
<dbReference type="InterPro" id="IPR020094">
    <property type="entry name" value="TruA/RsuA/RluB/E/F_N"/>
</dbReference>